<dbReference type="PANTHER" id="PTHR45626">
    <property type="entry name" value="TRANSCRIPTION TERMINATION FACTOR 2-RELATED"/>
    <property type="match status" value="1"/>
</dbReference>
<organism evidence="6 7">
    <name type="scientific">Glossina brevipalpis</name>
    <dbReference type="NCBI Taxonomy" id="37001"/>
    <lineage>
        <taxon>Eukaryota</taxon>
        <taxon>Metazoa</taxon>
        <taxon>Ecdysozoa</taxon>
        <taxon>Arthropoda</taxon>
        <taxon>Hexapoda</taxon>
        <taxon>Insecta</taxon>
        <taxon>Pterygota</taxon>
        <taxon>Neoptera</taxon>
        <taxon>Endopterygota</taxon>
        <taxon>Diptera</taxon>
        <taxon>Brachycera</taxon>
        <taxon>Muscomorpha</taxon>
        <taxon>Hippoboscoidea</taxon>
        <taxon>Glossinidae</taxon>
        <taxon>Glossina</taxon>
    </lineage>
</organism>
<feature type="compositionally biased region" description="Acidic residues" evidence="4">
    <location>
        <begin position="328"/>
        <end position="341"/>
    </location>
</feature>
<dbReference type="GO" id="GO:0005634">
    <property type="term" value="C:nucleus"/>
    <property type="evidence" value="ECO:0007669"/>
    <property type="project" value="TreeGrafter"/>
</dbReference>
<dbReference type="VEuPathDB" id="VectorBase:GBRI000389"/>
<reference evidence="6" key="2">
    <citation type="submission" date="2020-05" db="UniProtKB">
        <authorList>
            <consortium name="EnsemblMetazoa"/>
        </authorList>
    </citation>
    <scope>IDENTIFICATION</scope>
    <source>
        <strain evidence="6">IAEA</strain>
    </source>
</reference>
<feature type="compositionally biased region" description="Basic and acidic residues" evidence="4">
    <location>
        <begin position="342"/>
        <end position="353"/>
    </location>
</feature>
<dbReference type="InterPro" id="IPR000330">
    <property type="entry name" value="SNF2_N"/>
</dbReference>
<name>A0A1A9VZH3_9MUSC</name>
<dbReference type="PANTHER" id="PTHR45626:SF50">
    <property type="entry name" value="TRANSCRIPTION TERMINATION FACTOR 2"/>
    <property type="match status" value="1"/>
</dbReference>
<dbReference type="InterPro" id="IPR038718">
    <property type="entry name" value="SNF2-like_sf"/>
</dbReference>
<evidence type="ECO:0000313" key="7">
    <source>
        <dbReference type="Proteomes" id="UP000091820"/>
    </source>
</evidence>
<dbReference type="GO" id="GO:0016787">
    <property type="term" value="F:hydrolase activity"/>
    <property type="evidence" value="ECO:0007669"/>
    <property type="project" value="UniProtKB-KW"/>
</dbReference>
<dbReference type="GO" id="GO:0008094">
    <property type="term" value="F:ATP-dependent activity, acting on DNA"/>
    <property type="evidence" value="ECO:0007669"/>
    <property type="project" value="TreeGrafter"/>
</dbReference>
<sequence>EDTSTDDEQSCKATPKNSSLHLSRYSSHFKSAIKESLSSTMFQESFQMFDSNDGTAEETSSCATGSDVKIIERNETPIVLSSSSESIEVKEESPNINRKTTQPKLDTILKNVTATGAIKKQPSLRYVSQDYFDKEIKKLVDLKSELLNAEKLFERIAKSLPDGGTMLSLRIQSLRKDIAIKSEYAASLAVEDKPNNSPPSLPLKVEREDVNKIIVNWDELSNEVNSMKPTHTGKRGMATFENQKALTVDRLKGLLSSLGNCPAADVLADDPKGLRVALMPHQKHALAWMYWREMQKPKGGILADDMGLGKTLSMISLVLACKNREEIERGDDDSASDDEDNNREWSSKGRRDYYPGGTLVI</sequence>
<keyword evidence="3" id="KW-0067">ATP-binding</keyword>
<dbReference type="InterPro" id="IPR050628">
    <property type="entry name" value="SNF2_RAD54_helicase_TF"/>
</dbReference>
<dbReference type="STRING" id="37001.A0A1A9VZH3"/>
<evidence type="ECO:0000313" key="6">
    <source>
        <dbReference type="EnsemblMetazoa" id="GBRI000389-PA"/>
    </source>
</evidence>
<feature type="domain" description="SNF2 N-terminal" evidence="5">
    <location>
        <begin position="281"/>
        <end position="330"/>
    </location>
</feature>
<keyword evidence="7" id="KW-1185">Reference proteome</keyword>
<dbReference type="Gene3D" id="3.40.50.10810">
    <property type="entry name" value="Tandem AAA-ATPase domain"/>
    <property type="match status" value="1"/>
</dbReference>
<proteinExistence type="predicted"/>
<dbReference type="EnsemblMetazoa" id="GBRI000389-RA">
    <property type="protein sequence ID" value="GBRI000389-PA"/>
    <property type="gene ID" value="GBRI000389"/>
</dbReference>
<accession>A0A1A9VZH3</accession>
<dbReference type="GO" id="GO:0005524">
    <property type="term" value="F:ATP binding"/>
    <property type="evidence" value="ECO:0007669"/>
    <property type="project" value="UniProtKB-KW"/>
</dbReference>
<feature type="region of interest" description="Disordered" evidence="4">
    <location>
        <begin position="328"/>
        <end position="361"/>
    </location>
</feature>
<dbReference type="GO" id="GO:0006281">
    <property type="term" value="P:DNA repair"/>
    <property type="evidence" value="ECO:0007669"/>
    <property type="project" value="TreeGrafter"/>
</dbReference>
<reference evidence="7" key="1">
    <citation type="submission" date="2014-03" db="EMBL/GenBank/DDBJ databases">
        <authorList>
            <person name="Aksoy S."/>
            <person name="Warren W."/>
            <person name="Wilson R.K."/>
        </authorList>
    </citation>
    <scope>NUCLEOTIDE SEQUENCE [LARGE SCALE GENOMIC DNA]</scope>
    <source>
        <strain evidence="7">IAEA</strain>
    </source>
</reference>
<keyword evidence="2" id="KW-0378">Hydrolase</keyword>
<evidence type="ECO:0000256" key="2">
    <source>
        <dbReference type="ARBA" id="ARBA00022801"/>
    </source>
</evidence>
<evidence type="ECO:0000256" key="1">
    <source>
        <dbReference type="ARBA" id="ARBA00022741"/>
    </source>
</evidence>
<keyword evidence="1" id="KW-0547">Nucleotide-binding</keyword>
<evidence type="ECO:0000256" key="4">
    <source>
        <dbReference type="SAM" id="MobiDB-lite"/>
    </source>
</evidence>
<dbReference type="SUPFAM" id="SSF52540">
    <property type="entry name" value="P-loop containing nucleoside triphosphate hydrolases"/>
    <property type="match status" value="1"/>
</dbReference>
<dbReference type="AlphaFoldDB" id="A0A1A9VZH3"/>
<dbReference type="Proteomes" id="UP000091820">
    <property type="component" value="Unassembled WGS sequence"/>
</dbReference>
<evidence type="ECO:0000259" key="5">
    <source>
        <dbReference type="Pfam" id="PF00176"/>
    </source>
</evidence>
<evidence type="ECO:0000256" key="3">
    <source>
        <dbReference type="ARBA" id="ARBA00022840"/>
    </source>
</evidence>
<protein>
    <recommendedName>
        <fullName evidence="5">SNF2 N-terminal domain-containing protein</fullName>
    </recommendedName>
</protein>
<dbReference type="InterPro" id="IPR027417">
    <property type="entry name" value="P-loop_NTPase"/>
</dbReference>
<dbReference type="Pfam" id="PF00176">
    <property type="entry name" value="SNF2-rel_dom"/>
    <property type="match status" value="1"/>
</dbReference>